<dbReference type="CDD" id="cd06581">
    <property type="entry name" value="TM_PBP1_LivM_like"/>
    <property type="match status" value="1"/>
</dbReference>
<keyword evidence="8" id="KW-1185">Reference proteome</keyword>
<dbReference type="STRING" id="47855.GA0070606_5761"/>
<evidence type="ECO:0000256" key="3">
    <source>
        <dbReference type="ARBA" id="ARBA00022692"/>
    </source>
</evidence>
<accession>A0A1C6VZN6</accession>
<feature type="transmembrane region" description="Helical" evidence="6">
    <location>
        <begin position="85"/>
        <end position="103"/>
    </location>
</feature>
<dbReference type="PANTHER" id="PTHR30482">
    <property type="entry name" value="HIGH-AFFINITY BRANCHED-CHAIN AMINO ACID TRANSPORT SYSTEM PERMEASE"/>
    <property type="match status" value="1"/>
</dbReference>
<feature type="transmembrane region" description="Helical" evidence="6">
    <location>
        <begin position="32"/>
        <end position="49"/>
    </location>
</feature>
<evidence type="ECO:0000256" key="4">
    <source>
        <dbReference type="ARBA" id="ARBA00022989"/>
    </source>
</evidence>
<reference evidence="8" key="1">
    <citation type="submission" date="2016-06" db="EMBL/GenBank/DDBJ databases">
        <authorList>
            <person name="Varghese N."/>
            <person name="Submissions Spin"/>
        </authorList>
    </citation>
    <scope>NUCLEOTIDE SEQUENCE [LARGE SCALE GENOMIC DNA]</scope>
    <source>
        <strain evidence="8">DSM 43903</strain>
    </source>
</reference>
<dbReference type="GO" id="GO:0005886">
    <property type="term" value="C:plasma membrane"/>
    <property type="evidence" value="ECO:0007669"/>
    <property type="project" value="UniProtKB-SubCell"/>
</dbReference>
<feature type="transmembrane region" description="Helical" evidence="6">
    <location>
        <begin position="294"/>
        <end position="310"/>
    </location>
</feature>
<feature type="transmembrane region" description="Helical" evidence="6">
    <location>
        <begin position="268"/>
        <end position="287"/>
    </location>
</feature>
<evidence type="ECO:0000256" key="2">
    <source>
        <dbReference type="ARBA" id="ARBA00022475"/>
    </source>
</evidence>
<keyword evidence="2" id="KW-1003">Cell membrane</keyword>
<evidence type="ECO:0000313" key="8">
    <source>
        <dbReference type="Proteomes" id="UP000199001"/>
    </source>
</evidence>
<evidence type="ECO:0000256" key="6">
    <source>
        <dbReference type="SAM" id="Phobius"/>
    </source>
</evidence>
<proteinExistence type="predicted"/>
<organism evidence="7 8">
    <name type="scientific">Micromonospora citrea</name>
    <dbReference type="NCBI Taxonomy" id="47855"/>
    <lineage>
        <taxon>Bacteria</taxon>
        <taxon>Bacillati</taxon>
        <taxon>Actinomycetota</taxon>
        <taxon>Actinomycetes</taxon>
        <taxon>Micromonosporales</taxon>
        <taxon>Micromonosporaceae</taxon>
        <taxon>Micromonospora</taxon>
    </lineage>
</organism>
<evidence type="ECO:0000256" key="1">
    <source>
        <dbReference type="ARBA" id="ARBA00004651"/>
    </source>
</evidence>
<name>A0A1C6VZN6_9ACTN</name>
<dbReference type="InterPro" id="IPR001851">
    <property type="entry name" value="ABC_transp_permease"/>
</dbReference>
<protein>
    <submittedName>
        <fullName evidence="7">Branched-chain amino acid transport system permease protein</fullName>
    </submittedName>
</protein>
<feature type="transmembrane region" description="Helical" evidence="6">
    <location>
        <begin position="55"/>
        <end position="73"/>
    </location>
</feature>
<sequence>MTATRAATAPSAPVTAAGPDDARRVPTLLRHLGVAAVAALLLVAASYGLEPFRNFQLATVAAYLCATAGLTVLTGLNGQLSLGHGALMATGAYTVALCQNAFADAGATGGWLLAVSLGAAVLAALAVGAVVGVAAARLRGPYLAGVTLAVAVVVPALTVTFDGVLNGEQGLAVPVEPPPAALGPYFPYERWQLWVAAAATLLALLLLANLVRSRYGRTFRAVRDDEVAARLAGIHVARTQVLAFVVSAAGAGLGGALLAVLAQSVSPGAFSLTLSLFLLMAVVVGGLGSLNGAVWGAVLLVVLPDLTHALTEKLDLSPAAAQRMEGNLPLAIFGVTLVLVMIAAPGGVQGLLARLGRALAARLPGRRRS</sequence>
<dbReference type="Pfam" id="PF02653">
    <property type="entry name" value="BPD_transp_2"/>
    <property type="match status" value="1"/>
</dbReference>
<keyword evidence="5 6" id="KW-0472">Membrane</keyword>
<keyword evidence="4 6" id="KW-1133">Transmembrane helix</keyword>
<evidence type="ECO:0000313" key="7">
    <source>
        <dbReference type="EMBL" id="SCL71574.1"/>
    </source>
</evidence>
<dbReference type="PANTHER" id="PTHR30482:SF20">
    <property type="entry name" value="HIGH-AFFINITY BRANCHED-CHAIN AMINO ACID TRANSPORT SYSTEM PERMEASE PROTEIN LIVM"/>
    <property type="match status" value="1"/>
</dbReference>
<dbReference type="RefSeq" id="WP_091106305.1">
    <property type="nucleotide sequence ID" value="NZ_FMHZ01000002.1"/>
</dbReference>
<feature type="transmembrane region" description="Helical" evidence="6">
    <location>
        <begin position="109"/>
        <end position="135"/>
    </location>
</feature>
<feature type="transmembrane region" description="Helical" evidence="6">
    <location>
        <begin position="241"/>
        <end position="262"/>
    </location>
</feature>
<keyword evidence="3 6" id="KW-0812">Transmembrane</keyword>
<dbReference type="OrthoDB" id="9814461at2"/>
<dbReference type="InterPro" id="IPR043428">
    <property type="entry name" value="LivM-like"/>
</dbReference>
<dbReference type="EMBL" id="FMHZ01000002">
    <property type="protein sequence ID" value="SCL71574.1"/>
    <property type="molecule type" value="Genomic_DNA"/>
</dbReference>
<feature type="transmembrane region" description="Helical" evidence="6">
    <location>
        <begin position="191"/>
        <end position="211"/>
    </location>
</feature>
<feature type="transmembrane region" description="Helical" evidence="6">
    <location>
        <begin position="142"/>
        <end position="161"/>
    </location>
</feature>
<dbReference type="AlphaFoldDB" id="A0A1C6VZN6"/>
<dbReference type="Proteomes" id="UP000199001">
    <property type="component" value="Unassembled WGS sequence"/>
</dbReference>
<evidence type="ECO:0000256" key="5">
    <source>
        <dbReference type="ARBA" id="ARBA00023136"/>
    </source>
</evidence>
<feature type="transmembrane region" description="Helical" evidence="6">
    <location>
        <begin position="330"/>
        <end position="352"/>
    </location>
</feature>
<comment type="subcellular location">
    <subcellularLocation>
        <location evidence="1">Cell membrane</location>
        <topology evidence="1">Multi-pass membrane protein</topology>
    </subcellularLocation>
</comment>
<dbReference type="GO" id="GO:0015658">
    <property type="term" value="F:branched-chain amino acid transmembrane transporter activity"/>
    <property type="evidence" value="ECO:0007669"/>
    <property type="project" value="InterPro"/>
</dbReference>
<gene>
    <name evidence="7" type="ORF">GA0070606_5761</name>
</gene>